<gene>
    <name evidence="2" type="ORF">BU653_07895</name>
</gene>
<sequence length="157" mass="18051">MTLLGFGIHQFINKDLLVLKSPSIIFWGASFILYFVAIVLYKAETLTFVFKVHEAIIITIFGFTVLWVYSHLYKSIDTIVYTVIIAILTLICALVTIPNPHADMISLMLVVRLILTMLFVAVGVHVVWKQIKAKQMENFPLLYLFAFGYWVTIAYWI</sequence>
<keyword evidence="1" id="KW-0812">Transmembrane</keyword>
<name>A0AAE5W8A7_STACR</name>
<feature type="transmembrane region" description="Helical" evidence="1">
    <location>
        <begin position="55"/>
        <end position="73"/>
    </location>
</feature>
<keyword evidence="1" id="KW-0472">Membrane</keyword>
<feature type="transmembrane region" description="Helical" evidence="1">
    <location>
        <begin position="24"/>
        <end position="43"/>
    </location>
</feature>
<feature type="transmembrane region" description="Helical" evidence="1">
    <location>
        <begin position="109"/>
        <end position="128"/>
    </location>
</feature>
<feature type="transmembrane region" description="Helical" evidence="1">
    <location>
        <begin position="140"/>
        <end position="156"/>
    </location>
</feature>
<comment type="caution">
    <text evidence="2">The sequence shown here is derived from an EMBL/GenBank/DDBJ whole genome shotgun (WGS) entry which is preliminary data.</text>
</comment>
<dbReference type="RefSeq" id="WP_107360708.1">
    <property type="nucleotide sequence ID" value="NZ_JAHSUP010000003.1"/>
</dbReference>
<keyword evidence="1" id="KW-1133">Transmembrane helix</keyword>
<protein>
    <submittedName>
        <fullName evidence="2">Uncharacterized protein</fullName>
    </submittedName>
</protein>
<accession>A0AAE5W8A7</accession>
<proteinExistence type="predicted"/>
<dbReference type="Proteomes" id="UP000242704">
    <property type="component" value="Unassembled WGS sequence"/>
</dbReference>
<feature type="transmembrane region" description="Helical" evidence="1">
    <location>
        <begin position="79"/>
        <end position="97"/>
    </location>
</feature>
<dbReference type="EMBL" id="PZBZ01000039">
    <property type="protein sequence ID" value="PTG13191.1"/>
    <property type="molecule type" value="Genomic_DNA"/>
</dbReference>
<reference evidence="2 3" key="1">
    <citation type="journal article" date="2016" name="Front. Microbiol.">
        <title>Comprehensive Phylogenetic Analysis of Bovine Non-aureus Staphylococci Species Based on Whole-Genome Sequencing.</title>
        <authorList>
            <person name="Naushad S."/>
            <person name="Barkema H.W."/>
            <person name="Luby C."/>
            <person name="Condas L.A."/>
            <person name="Nobrega D.B."/>
            <person name="Carson D.A."/>
            <person name="De Buck J."/>
        </authorList>
    </citation>
    <scope>NUCLEOTIDE SEQUENCE [LARGE SCALE GENOMIC DNA]</scope>
    <source>
        <strain evidence="2 3">SNUC 505</strain>
    </source>
</reference>
<evidence type="ECO:0000313" key="2">
    <source>
        <dbReference type="EMBL" id="PTG13191.1"/>
    </source>
</evidence>
<organism evidence="2 3">
    <name type="scientific">Staphylococcus chromogenes</name>
    <name type="common">Staphylococcus hyicus subsp. chromogenes</name>
    <dbReference type="NCBI Taxonomy" id="46126"/>
    <lineage>
        <taxon>Bacteria</taxon>
        <taxon>Bacillati</taxon>
        <taxon>Bacillota</taxon>
        <taxon>Bacilli</taxon>
        <taxon>Bacillales</taxon>
        <taxon>Staphylococcaceae</taxon>
        <taxon>Staphylococcus</taxon>
    </lineage>
</organism>
<dbReference type="AlphaFoldDB" id="A0AAE5W8A7"/>
<evidence type="ECO:0000313" key="3">
    <source>
        <dbReference type="Proteomes" id="UP000242704"/>
    </source>
</evidence>
<evidence type="ECO:0000256" key="1">
    <source>
        <dbReference type="SAM" id="Phobius"/>
    </source>
</evidence>